<gene>
    <name evidence="7" type="ORF">FNL38_10372</name>
</gene>
<evidence type="ECO:0000256" key="6">
    <source>
        <dbReference type="RuleBase" id="RU003707"/>
    </source>
</evidence>
<reference evidence="7" key="1">
    <citation type="submission" date="2019-07" db="EMBL/GenBank/DDBJ databases">
        <title>Genomic Encyclopedia of Type Strains, Phase IV (KMG-IV): sequencing the most valuable type-strain genomes for metagenomic binning, comparative biology and taxonomic classification.</title>
        <authorList>
            <person name="Goeker M."/>
        </authorList>
    </citation>
    <scope>NUCLEOTIDE SEQUENCE</scope>
    <source>
        <strain evidence="7">DSM 44596</strain>
    </source>
</reference>
<dbReference type="InterPro" id="IPR014748">
    <property type="entry name" value="Enoyl-CoA_hydra_C"/>
</dbReference>
<evidence type="ECO:0000256" key="2">
    <source>
        <dbReference type="ARBA" id="ARBA00005254"/>
    </source>
</evidence>
<comment type="function">
    <text evidence="1">Could possibly oxidize fatty acids using specific components.</text>
</comment>
<comment type="similarity">
    <text evidence="2 6">Belongs to the enoyl-CoA hydratase/isomerase family.</text>
</comment>
<dbReference type="Gene3D" id="1.10.12.10">
    <property type="entry name" value="Lyase 2-enoyl-coa Hydratase, Chain A, domain 2"/>
    <property type="match status" value="1"/>
</dbReference>
<dbReference type="Pfam" id="PF00378">
    <property type="entry name" value="ECH_1"/>
    <property type="match status" value="1"/>
</dbReference>
<dbReference type="SUPFAM" id="SSF52096">
    <property type="entry name" value="ClpP/crotonase"/>
    <property type="match status" value="1"/>
</dbReference>
<dbReference type="CDD" id="cd06558">
    <property type="entry name" value="crotonase-like"/>
    <property type="match status" value="1"/>
</dbReference>
<evidence type="ECO:0000256" key="4">
    <source>
        <dbReference type="ARBA" id="ARBA00023709"/>
    </source>
</evidence>
<comment type="catalytic activity">
    <reaction evidence="5">
        <text>a 4-saturated-(3S)-3-hydroxyacyl-CoA = a (3E)-enoyl-CoA + H2O</text>
        <dbReference type="Rhea" id="RHEA:20724"/>
        <dbReference type="ChEBI" id="CHEBI:15377"/>
        <dbReference type="ChEBI" id="CHEBI:58521"/>
        <dbReference type="ChEBI" id="CHEBI:137480"/>
        <dbReference type="EC" id="4.2.1.17"/>
    </reaction>
</comment>
<dbReference type="GO" id="GO:0004300">
    <property type="term" value="F:enoyl-CoA hydratase activity"/>
    <property type="evidence" value="ECO:0007669"/>
    <property type="project" value="UniProtKB-EC"/>
</dbReference>
<proteinExistence type="inferred from homology"/>
<dbReference type="PANTHER" id="PTHR43802:SF1">
    <property type="entry name" value="IP11341P-RELATED"/>
    <property type="match status" value="1"/>
</dbReference>
<dbReference type="Gene3D" id="3.90.226.10">
    <property type="entry name" value="2-enoyl-CoA Hydratase, Chain A, domain 1"/>
    <property type="match status" value="1"/>
</dbReference>
<evidence type="ECO:0000256" key="5">
    <source>
        <dbReference type="ARBA" id="ARBA00023717"/>
    </source>
</evidence>
<evidence type="ECO:0000313" key="7">
    <source>
        <dbReference type="EMBL" id="TYQ04722.1"/>
    </source>
</evidence>
<comment type="caution">
    <text evidence="7">The sequence shown here is derived from an EMBL/GenBank/DDBJ whole genome shotgun (WGS) entry which is preliminary data.</text>
</comment>
<keyword evidence="3" id="KW-0443">Lipid metabolism</keyword>
<dbReference type="InterPro" id="IPR029045">
    <property type="entry name" value="ClpP/crotonase-like_dom_sf"/>
</dbReference>
<dbReference type="AlphaFoldDB" id="A0A652YQD9"/>
<accession>A0A652YQD9</accession>
<organism evidence="7">
    <name type="scientific">Nocardia globerula</name>
    <dbReference type="NCBI Taxonomy" id="1818"/>
    <lineage>
        <taxon>Bacteria</taxon>
        <taxon>Bacillati</taxon>
        <taxon>Actinomycetota</taxon>
        <taxon>Actinomycetes</taxon>
        <taxon>Mycobacteriales</taxon>
        <taxon>Nocardiaceae</taxon>
        <taxon>Nocardia</taxon>
    </lineage>
</organism>
<evidence type="ECO:0000256" key="3">
    <source>
        <dbReference type="ARBA" id="ARBA00022832"/>
    </source>
</evidence>
<sequence>MSAETIERAAVSVERIGAVATIVLDRPHRRNALDLEAWIALREALHELQEDSQIRSVILTGAGGTFCAGSDLDKRGSSHPLDRMRVINATAIALGEFAKPLVAKVEGFAVGAGWNMALLCDFVVAAQGTKFSQIFAKRGLSVDFGGSWILPRLVGVQQAKRLVMLAETIDAREAYELGLVTYLVEPAELDEHTAELAQRLADGPPAALSQSAAMLEQHTSLTLREALDNEARAQAVNFATDATDAVRAFVEKREPVFTGEWAVSGAPRVE</sequence>
<dbReference type="PROSITE" id="PS00166">
    <property type="entry name" value="ENOYL_COA_HYDRATASE"/>
    <property type="match status" value="1"/>
</dbReference>
<dbReference type="PANTHER" id="PTHR43802">
    <property type="entry name" value="ENOYL-COA HYDRATASE"/>
    <property type="match status" value="1"/>
</dbReference>
<protein>
    <submittedName>
        <fullName evidence="7">Enoyl-CoA hydratase/carnithine racemase</fullName>
    </submittedName>
</protein>
<name>A0A652YQD9_NOCGL</name>
<dbReference type="EMBL" id="VNIQ01000003">
    <property type="protein sequence ID" value="TYQ04722.1"/>
    <property type="molecule type" value="Genomic_DNA"/>
</dbReference>
<comment type="catalytic activity">
    <reaction evidence="4">
        <text>a (3S)-3-hydroxyacyl-CoA = a (2E)-enoyl-CoA + H2O</text>
        <dbReference type="Rhea" id="RHEA:16105"/>
        <dbReference type="ChEBI" id="CHEBI:15377"/>
        <dbReference type="ChEBI" id="CHEBI:57318"/>
        <dbReference type="ChEBI" id="CHEBI:58856"/>
        <dbReference type="EC" id="4.2.1.17"/>
    </reaction>
</comment>
<dbReference type="GO" id="GO:0006631">
    <property type="term" value="P:fatty acid metabolic process"/>
    <property type="evidence" value="ECO:0007669"/>
    <property type="project" value="UniProtKB-KW"/>
</dbReference>
<evidence type="ECO:0000256" key="1">
    <source>
        <dbReference type="ARBA" id="ARBA00002994"/>
    </source>
</evidence>
<dbReference type="InterPro" id="IPR001753">
    <property type="entry name" value="Enoyl-CoA_hydra/iso"/>
</dbReference>
<keyword evidence="3" id="KW-0276">Fatty acid metabolism</keyword>
<dbReference type="InterPro" id="IPR018376">
    <property type="entry name" value="Enoyl-CoA_hyd/isom_CS"/>
</dbReference>